<organism evidence="1 2">
    <name type="scientific">Streptomyces tuirus</name>
    <dbReference type="NCBI Taxonomy" id="68278"/>
    <lineage>
        <taxon>Bacteria</taxon>
        <taxon>Bacillati</taxon>
        <taxon>Actinomycetota</taxon>
        <taxon>Actinomycetes</taxon>
        <taxon>Kitasatosporales</taxon>
        <taxon>Streptomycetaceae</taxon>
        <taxon>Streptomyces</taxon>
    </lineage>
</organism>
<reference evidence="1 2" key="1">
    <citation type="journal article" date="2014" name="Int. J. Syst. Evol. Microbiol.">
        <title>Complete genome sequence of Corynebacterium casei LMG S-19264T (=DSM 44701T), isolated from a smear-ripened cheese.</title>
        <authorList>
            <consortium name="US DOE Joint Genome Institute (JGI-PGF)"/>
            <person name="Walter F."/>
            <person name="Albersmeier A."/>
            <person name="Kalinowski J."/>
            <person name="Ruckert C."/>
        </authorList>
    </citation>
    <scope>NUCLEOTIDE SEQUENCE [LARGE SCALE GENOMIC DNA]</scope>
    <source>
        <strain evidence="1 2">JCM 4255</strain>
    </source>
</reference>
<evidence type="ECO:0000313" key="2">
    <source>
        <dbReference type="Proteomes" id="UP000516373"/>
    </source>
</evidence>
<dbReference type="AlphaFoldDB" id="A0A7G1NAE1"/>
<sequence>MLSVVNDDGSAANGSSLIDKIVREGARRMPAAALEAEASGFEFDD</sequence>
<accession>A0A7G1NAE1</accession>
<proteinExistence type="predicted"/>
<gene>
    <name evidence="1" type="ORF">GCM10017668_05600</name>
</gene>
<dbReference type="RefSeq" id="WP_190904770.1">
    <property type="nucleotide sequence ID" value="NZ_AP023439.1"/>
</dbReference>
<evidence type="ECO:0000313" key="1">
    <source>
        <dbReference type="EMBL" id="BCL18717.1"/>
    </source>
</evidence>
<dbReference type="Proteomes" id="UP000516373">
    <property type="component" value="Chromosome"/>
</dbReference>
<protein>
    <submittedName>
        <fullName evidence="1">Uncharacterized protein</fullName>
    </submittedName>
</protein>
<dbReference type="KEGG" id="stui:GCM10017668_05600"/>
<name>A0A7G1NAE1_9ACTN</name>
<dbReference type="EMBL" id="AP023439">
    <property type="protein sequence ID" value="BCL18717.1"/>
    <property type="molecule type" value="Genomic_DNA"/>
</dbReference>